<evidence type="ECO:0000313" key="4">
    <source>
        <dbReference type="EMBL" id="RZS85970.1"/>
    </source>
</evidence>
<accession>A0A4Q7NN57</accession>
<feature type="transmembrane region" description="Helical" evidence="1">
    <location>
        <begin position="275"/>
        <end position="292"/>
    </location>
</feature>
<evidence type="ECO:0000259" key="2">
    <source>
        <dbReference type="Pfam" id="PF01757"/>
    </source>
</evidence>
<sequence>MRYRPEIDGLRALAVLPVLFFHAGIPSFSGGFTGVDIFFVISGYLITTIILQEIRGGTFNLLTFYERRARRILPALFIVLVLSVIAAWFILPPRDMRDFSKGLVATSLFSTNILFWLTSGYFETASELKPLLHTWSLAVEEHFYLLFPLLLIITSKLTKRKLLILFVVFLAFSLLLAEVMIPTTPDAAFYLLPTRAWELLVGSIVSLILTKEMALPRWMREGGGVIGLLLVLYAIFRLNHSTPFPGVYALIPTVGAACIIFFSDSQTTVGRLLSFRPVVFIGLISYSLYLWHQPLFSLFRVWHFGNTHTIDFLYLILFALFLSVLSWKYVEKPFRDKGRIKKGDVFKFSIFGLTLFLSVGVAGFFSNGFVKARATPEQLSVLSTAKFSPKREHCHTDGKQYLRPENACEYYDGQLSWAIFGDSHAVELAYEMAKVLRPHGEKLRHLSFSGCFPTYGRQLDGRYGPCSEWTELAIRNIIHTPQIKNVVIAYRINSELFGDHTQTYPLLPNKVAESERELRWRSYVATLKTFVDAHKRVFLVLQAPELPKPIDFLIFNSKQPEGDIPGVNINWWSERSNFVKQRLSQLPPSVEVIDPAKLLCTKERCFAARNGTSFYFDNHHPSLAGASLIAAEIASKAVSVRGTPVK</sequence>
<keyword evidence="1" id="KW-1133">Transmembrane helix</keyword>
<dbReference type="InterPro" id="IPR002656">
    <property type="entry name" value="Acyl_transf_3_dom"/>
</dbReference>
<name>A0A4Q7NN57_9BURK</name>
<protein>
    <submittedName>
        <fullName evidence="4">Peptidoglycan/LPS O-acetylase OafA/YrhL</fullName>
    </submittedName>
</protein>
<dbReference type="PANTHER" id="PTHR23028">
    <property type="entry name" value="ACETYLTRANSFERASE"/>
    <property type="match status" value="1"/>
</dbReference>
<dbReference type="GO" id="GO:0016020">
    <property type="term" value="C:membrane"/>
    <property type="evidence" value="ECO:0007669"/>
    <property type="project" value="TreeGrafter"/>
</dbReference>
<dbReference type="Pfam" id="PF19040">
    <property type="entry name" value="SGNH"/>
    <property type="match status" value="1"/>
</dbReference>
<feature type="transmembrane region" description="Helical" evidence="1">
    <location>
        <begin position="7"/>
        <end position="25"/>
    </location>
</feature>
<keyword evidence="5" id="KW-1185">Reference proteome</keyword>
<keyword evidence="1" id="KW-0472">Membrane</keyword>
<feature type="transmembrane region" description="Helical" evidence="1">
    <location>
        <begin position="222"/>
        <end position="240"/>
    </location>
</feature>
<organism evidence="4 5">
    <name type="scientific">Pigmentiphaga kullae</name>
    <dbReference type="NCBI Taxonomy" id="151784"/>
    <lineage>
        <taxon>Bacteria</taxon>
        <taxon>Pseudomonadati</taxon>
        <taxon>Pseudomonadota</taxon>
        <taxon>Betaproteobacteria</taxon>
        <taxon>Burkholderiales</taxon>
        <taxon>Alcaligenaceae</taxon>
        <taxon>Pigmentiphaga</taxon>
    </lineage>
</organism>
<feature type="transmembrane region" description="Helical" evidence="1">
    <location>
        <begin position="162"/>
        <end position="181"/>
    </location>
</feature>
<dbReference type="AlphaFoldDB" id="A0A4Q7NN57"/>
<keyword evidence="1" id="KW-0812">Transmembrane</keyword>
<feature type="domain" description="SGNH" evidence="3">
    <location>
        <begin position="394"/>
        <end position="634"/>
    </location>
</feature>
<feature type="transmembrane region" description="Helical" evidence="1">
    <location>
        <begin position="187"/>
        <end position="210"/>
    </location>
</feature>
<proteinExistence type="predicted"/>
<evidence type="ECO:0000256" key="1">
    <source>
        <dbReference type="SAM" id="Phobius"/>
    </source>
</evidence>
<feature type="domain" description="Acyltransferase 3" evidence="2">
    <location>
        <begin position="5"/>
        <end position="325"/>
    </location>
</feature>
<comment type="caution">
    <text evidence="4">The sequence shown here is derived from an EMBL/GenBank/DDBJ whole genome shotgun (WGS) entry which is preliminary data.</text>
</comment>
<evidence type="ECO:0000313" key="5">
    <source>
        <dbReference type="Proteomes" id="UP000292445"/>
    </source>
</evidence>
<dbReference type="EMBL" id="SGXC01000001">
    <property type="protein sequence ID" value="RZS85970.1"/>
    <property type="molecule type" value="Genomic_DNA"/>
</dbReference>
<reference evidence="4 5" key="1">
    <citation type="submission" date="2019-02" db="EMBL/GenBank/DDBJ databases">
        <title>Genomic Encyclopedia of Type Strains, Phase IV (KMG-IV): sequencing the most valuable type-strain genomes for metagenomic binning, comparative biology and taxonomic classification.</title>
        <authorList>
            <person name="Goeker M."/>
        </authorList>
    </citation>
    <scope>NUCLEOTIDE SEQUENCE [LARGE SCALE GENOMIC DNA]</scope>
    <source>
        <strain evidence="4 5">K24</strain>
    </source>
</reference>
<gene>
    <name evidence="4" type="ORF">EV675_2002</name>
</gene>
<dbReference type="InterPro" id="IPR043968">
    <property type="entry name" value="SGNH"/>
</dbReference>
<dbReference type="InterPro" id="IPR050879">
    <property type="entry name" value="Acyltransferase_3"/>
</dbReference>
<feature type="transmembrane region" description="Helical" evidence="1">
    <location>
        <begin position="350"/>
        <end position="370"/>
    </location>
</feature>
<feature type="transmembrane region" description="Helical" evidence="1">
    <location>
        <begin position="72"/>
        <end position="91"/>
    </location>
</feature>
<dbReference type="OrthoDB" id="9814807at2"/>
<feature type="transmembrane region" description="Helical" evidence="1">
    <location>
        <begin position="31"/>
        <end position="51"/>
    </location>
</feature>
<dbReference type="Pfam" id="PF01757">
    <property type="entry name" value="Acyl_transf_3"/>
    <property type="match status" value="1"/>
</dbReference>
<evidence type="ECO:0000259" key="3">
    <source>
        <dbReference type="Pfam" id="PF19040"/>
    </source>
</evidence>
<feature type="transmembrane region" description="Helical" evidence="1">
    <location>
        <begin position="312"/>
        <end position="330"/>
    </location>
</feature>
<feature type="transmembrane region" description="Helical" evidence="1">
    <location>
        <begin position="246"/>
        <end position="263"/>
    </location>
</feature>
<dbReference type="RefSeq" id="WP_130357105.1">
    <property type="nucleotide sequence ID" value="NZ_SGXC01000001.1"/>
</dbReference>
<dbReference type="PANTHER" id="PTHR23028:SF53">
    <property type="entry name" value="ACYL_TRANSF_3 DOMAIN-CONTAINING PROTEIN"/>
    <property type="match status" value="1"/>
</dbReference>
<dbReference type="GO" id="GO:0016747">
    <property type="term" value="F:acyltransferase activity, transferring groups other than amino-acyl groups"/>
    <property type="evidence" value="ECO:0007669"/>
    <property type="project" value="InterPro"/>
</dbReference>
<dbReference type="Proteomes" id="UP000292445">
    <property type="component" value="Unassembled WGS sequence"/>
</dbReference>
<dbReference type="GO" id="GO:0009103">
    <property type="term" value="P:lipopolysaccharide biosynthetic process"/>
    <property type="evidence" value="ECO:0007669"/>
    <property type="project" value="TreeGrafter"/>
</dbReference>